<proteinExistence type="predicted"/>
<dbReference type="AlphaFoldDB" id="A0A8J3ET47"/>
<protein>
    <submittedName>
        <fullName evidence="1">Uncharacterized protein</fullName>
    </submittedName>
</protein>
<keyword evidence="2" id="KW-1185">Reference proteome</keyword>
<sequence length="138" mass="15239">MVLDRLRAAVRRVRPVPAFTLERQPDALPKTGLFAEPVRVFSLRVLDPEPLADGRRRVQFLVEVRDAEDRRCSDLAVEARVRGPERERVVSGTTDLLGRIRFRMAGPAGEYAIAVTDVAAGGLAFDAARDTTTRAVVD</sequence>
<dbReference type="RefSeq" id="WP_130649638.1">
    <property type="nucleotide sequence ID" value="NZ_BMHA01000003.1"/>
</dbReference>
<organism evidence="1 2">
    <name type="scientific">Egicoccus halophilus</name>
    <dbReference type="NCBI Taxonomy" id="1670830"/>
    <lineage>
        <taxon>Bacteria</taxon>
        <taxon>Bacillati</taxon>
        <taxon>Actinomycetota</taxon>
        <taxon>Nitriliruptoria</taxon>
        <taxon>Egicoccales</taxon>
        <taxon>Egicoccaceae</taxon>
        <taxon>Egicoccus</taxon>
    </lineage>
</organism>
<evidence type="ECO:0000313" key="2">
    <source>
        <dbReference type="Proteomes" id="UP000650511"/>
    </source>
</evidence>
<dbReference type="OrthoDB" id="9855184at2"/>
<accession>A0A8J3ET47</accession>
<name>A0A8J3ET47_9ACTN</name>
<gene>
    <name evidence="1" type="ORF">GCM10011354_09150</name>
</gene>
<reference evidence="1" key="2">
    <citation type="submission" date="2020-09" db="EMBL/GenBank/DDBJ databases">
        <authorList>
            <person name="Sun Q."/>
            <person name="Zhou Y."/>
        </authorList>
    </citation>
    <scope>NUCLEOTIDE SEQUENCE</scope>
    <source>
        <strain evidence="1">CGMCC 1.14988</strain>
    </source>
</reference>
<dbReference type="EMBL" id="BMHA01000003">
    <property type="protein sequence ID" value="GGI04449.1"/>
    <property type="molecule type" value="Genomic_DNA"/>
</dbReference>
<comment type="caution">
    <text evidence="1">The sequence shown here is derived from an EMBL/GenBank/DDBJ whole genome shotgun (WGS) entry which is preliminary data.</text>
</comment>
<reference evidence="1" key="1">
    <citation type="journal article" date="2014" name="Int. J. Syst. Evol. Microbiol.">
        <title>Complete genome sequence of Corynebacterium casei LMG S-19264T (=DSM 44701T), isolated from a smear-ripened cheese.</title>
        <authorList>
            <consortium name="US DOE Joint Genome Institute (JGI-PGF)"/>
            <person name="Walter F."/>
            <person name="Albersmeier A."/>
            <person name="Kalinowski J."/>
            <person name="Ruckert C."/>
        </authorList>
    </citation>
    <scope>NUCLEOTIDE SEQUENCE</scope>
    <source>
        <strain evidence="1">CGMCC 1.14988</strain>
    </source>
</reference>
<dbReference type="Proteomes" id="UP000650511">
    <property type="component" value="Unassembled WGS sequence"/>
</dbReference>
<evidence type="ECO:0000313" key="1">
    <source>
        <dbReference type="EMBL" id="GGI04449.1"/>
    </source>
</evidence>